<dbReference type="RefSeq" id="XP_035344576.1">
    <property type="nucleotide sequence ID" value="XM_035488683.1"/>
</dbReference>
<dbReference type="Gene3D" id="3.40.1370.10">
    <property type="match status" value="1"/>
</dbReference>
<dbReference type="EMBL" id="CP055900">
    <property type="protein sequence ID" value="QKX58398.1"/>
    <property type="molecule type" value="Genomic_DNA"/>
</dbReference>
<evidence type="ECO:0000313" key="7">
    <source>
        <dbReference type="Proteomes" id="UP000509510"/>
    </source>
</evidence>
<evidence type="ECO:0000256" key="2">
    <source>
        <dbReference type="ARBA" id="ARBA00022980"/>
    </source>
</evidence>
<reference evidence="7" key="1">
    <citation type="submission" date="2020-06" db="EMBL/GenBank/DDBJ databases">
        <title>A chromosome-scale genome assembly of Talaromyces rugulosus W13939.</title>
        <authorList>
            <person name="Wang B."/>
            <person name="Guo L."/>
            <person name="Ye K."/>
            <person name="Wang L."/>
        </authorList>
    </citation>
    <scope>NUCLEOTIDE SEQUENCE [LARGE SCALE GENOMIC DNA]</scope>
    <source>
        <strain evidence="7">W13939</strain>
    </source>
</reference>
<accession>A0A7H8QXL9</accession>
<dbReference type="GO" id="GO:0005840">
    <property type="term" value="C:ribosome"/>
    <property type="evidence" value="ECO:0007669"/>
    <property type="project" value="UniProtKB-KW"/>
</dbReference>
<gene>
    <name evidence="6" type="ORF">TRUGW13939_05520</name>
</gene>
<comment type="similarity">
    <text evidence="1">Belongs to the universal ribosomal protein uL4 family.</text>
</comment>
<keyword evidence="7" id="KW-1185">Reference proteome</keyword>
<proteinExistence type="inferred from homology"/>
<dbReference type="Pfam" id="PF00573">
    <property type="entry name" value="Ribosomal_L4"/>
    <property type="match status" value="1"/>
</dbReference>
<dbReference type="Proteomes" id="UP000509510">
    <property type="component" value="Chromosome III"/>
</dbReference>
<dbReference type="PANTHER" id="PTHR10746:SF6">
    <property type="entry name" value="LARGE RIBOSOMAL SUBUNIT PROTEIN UL4M"/>
    <property type="match status" value="1"/>
</dbReference>
<evidence type="ECO:0000256" key="1">
    <source>
        <dbReference type="ARBA" id="ARBA00010528"/>
    </source>
</evidence>
<evidence type="ECO:0000256" key="4">
    <source>
        <dbReference type="ARBA" id="ARBA00040565"/>
    </source>
</evidence>
<name>A0A7H8QXL9_TALRU</name>
<dbReference type="InterPro" id="IPR002136">
    <property type="entry name" value="Ribosomal_uL4"/>
</dbReference>
<dbReference type="GO" id="GO:0003735">
    <property type="term" value="F:structural constituent of ribosome"/>
    <property type="evidence" value="ECO:0007669"/>
    <property type="project" value="InterPro"/>
</dbReference>
<organism evidence="6 7">
    <name type="scientific">Talaromyces rugulosus</name>
    <name type="common">Penicillium rugulosum</name>
    <dbReference type="NCBI Taxonomy" id="121627"/>
    <lineage>
        <taxon>Eukaryota</taxon>
        <taxon>Fungi</taxon>
        <taxon>Dikarya</taxon>
        <taxon>Ascomycota</taxon>
        <taxon>Pezizomycotina</taxon>
        <taxon>Eurotiomycetes</taxon>
        <taxon>Eurotiomycetidae</taxon>
        <taxon>Eurotiales</taxon>
        <taxon>Trichocomaceae</taxon>
        <taxon>Talaromyces</taxon>
        <taxon>Talaromyces sect. Islandici</taxon>
    </lineage>
</organism>
<evidence type="ECO:0000313" key="6">
    <source>
        <dbReference type="EMBL" id="QKX58398.1"/>
    </source>
</evidence>
<feature type="region of interest" description="Disordered" evidence="5">
    <location>
        <begin position="114"/>
        <end position="161"/>
    </location>
</feature>
<protein>
    <recommendedName>
        <fullName evidence="4">Large ribosomal subunit protein uL4m</fullName>
    </recommendedName>
</protein>
<dbReference type="SUPFAM" id="SSF52166">
    <property type="entry name" value="Ribosomal protein L4"/>
    <property type="match status" value="1"/>
</dbReference>
<dbReference type="InterPro" id="IPR013005">
    <property type="entry name" value="Ribosomal_uL4-like"/>
</dbReference>
<dbReference type="GO" id="GO:1990904">
    <property type="term" value="C:ribonucleoprotein complex"/>
    <property type="evidence" value="ECO:0007669"/>
    <property type="project" value="UniProtKB-KW"/>
</dbReference>
<dbReference type="GeneID" id="55993017"/>
<dbReference type="PANTHER" id="PTHR10746">
    <property type="entry name" value="50S RIBOSOMAL PROTEIN L4"/>
    <property type="match status" value="1"/>
</dbReference>
<feature type="compositionally biased region" description="Polar residues" evidence="5">
    <location>
        <begin position="43"/>
        <end position="61"/>
    </location>
</feature>
<dbReference type="FunFam" id="3.40.1370.10:FF:000016">
    <property type="entry name" value="60S ribosomal protein L4, mitochondrial"/>
    <property type="match status" value="1"/>
</dbReference>
<dbReference type="OrthoDB" id="275876at2759"/>
<keyword evidence="2" id="KW-0689">Ribosomal protein</keyword>
<evidence type="ECO:0000256" key="3">
    <source>
        <dbReference type="ARBA" id="ARBA00023274"/>
    </source>
</evidence>
<feature type="region of interest" description="Disordered" evidence="5">
    <location>
        <begin position="35"/>
        <end position="62"/>
    </location>
</feature>
<dbReference type="GO" id="GO:0006412">
    <property type="term" value="P:translation"/>
    <property type="evidence" value="ECO:0007669"/>
    <property type="project" value="InterPro"/>
</dbReference>
<dbReference type="KEGG" id="trg:TRUGW13939_05520"/>
<dbReference type="InterPro" id="IPR023574">
    <property type="entry name" value="Ribosomal_uL4_dom_sf"/>
</dbReference>
<evidence type="ECO:0000256" key="5">
    <source>
        <dbReference type="SAM" id="MobiDB-lite"/>
    </source>
</evidence>
<dbReference type="NCBIfam" id="TIGR03953">
    <property type="entry name" value="rplD_bact"/>
    <property type="match status" value="1"/>
</dbReference>
<sequence>MAASEAMRSLRLFACSARSALRPDTVMRQLAARSSRSLATLSEQPTETANTDVTRPSTTAWSPPPPVPVTLYSFPSMKPVKVEEYKTEYLALPLRKDLLHRAVIYEGDKTRSGTASTKWRGDVHGSGRKLAPQKGTGRARVGDKKSPIRRGGGVAHGPHPRDFSTGLPRKIYDKAWRTALSYRYSCGHIMLVDRIQMPDGASPWFWQSFFESNSWGKGNGRCTLITHSKDSALFKAVNQVNQHARIMDQTDVDVKDLLMTGKLIIEKQALDKILRVHSRDLVKSVAKATYPEGLYAV</sequence>
<keyword evidence="3" id="KW-0687">Ribonucleoprotein</keyword>
<dbReference type="AlphaFoldDB" id="A0A7H8QXL9"/>